<accession>A0AAN9KAI0</accession>
<organism evidence="1 2">
    <name type="scientific">Canavalia gladiata</name>
    <name type="common">Sword bean</name>
    <name type="synonym">Dolichos gladiatus</name>
    <dbReference type="NCBI Taxonomy" id="3824"/>
    <lineage>
        <taxon>Eukaryota</taxon>
        <taxon>Viridiplantae</taxon>
        <taxon>Streptophyta</taxon>
        <taxon>Embryophyta</taxon>
        <taxon>Tracheophyta</taxon>
        <taxon>Spermatophyta</taxon>
        <taxon>Magnoliopsida</taxon>
        <taxon>eudicotyledons</taxon>
        <taxon>Gunneridae</taxon>
        <taxon>Pentapetalae</taxon>
        <taxon>rosids</taxon>
        <taxon>fabids</taxon>
        <taxon>Fabales</taxon>
        <taxon>Fabaceae</taxon>
        <taxon>Papilionoideae</taxon>
        <taxon>50 kb inversion clade</taxon>
        <taxon>NPAAA clade</taxon>
        <taxon>indigoferoid/millettioid clade</taxon>
        <taxon>Phaseoleae</taxon>
        <taxon>Canavalia</taxon>
    </lineage>
</organism>
<dbReference type="EMBL" id="JAYMYQ010000009">
    <property type="protein sequence ID" value="KAK7312896.1"/>
    <property type="molecule type" value="Genomic_DNA"/>
</dbReference>
<reference evidence="1 2" key="1">
    <citation type="submission" date="2024-01" db="EMBL/GenBank/DDBJ databases">
        <title>The genomes of 5 underutilized Papilionoideae crops provide insights into root nodulation and disease resistanc.</title>
        <authorList>
            <person name="Jiang F."/>
        </authorList>
    </citation>
    <scope>NUCLEOTIDE SEQUENCE [LARGE SCALE GENOMIC DNA]</scope>
    <source>
        <strain evidence="1">LVBAO_FW01</strain>
        <tissue evidence="1">Leaves</tissue>
    </source>
</reference>
<comment type="caution">
    <text evidence="1">The sequence shown here is derived from an EMBL/GenBank/DDBJ whole genome shotgun (WGS) entry which is preliminary data.</text>
</comment>
<evidence type="ECO:0000313" key="1">
    <source>
        <dbReference type="EMBL" id="KAK7312896.1"/>
    </source>
</evidence>
<dbReference type="AlphaFoldDB" id="A0AAN9KAI0"/>
<protein>
    <submittedName>
        <fullName evidence="1">Uncharacterized protein</fullName>
    </submittedName>
</protein>
<dbReference type="Proteomes" id="UP001367508">
    <property type="component" value="Unassembled WGS sequence"/>
</dbReference>
<name>A0AAN9KAI0_CANGL</name>
<gene>
    <name evidence="1" type="ORF">VNO77_37132</name>
</gene>
<sequence length="103" mass="11947">MDVGGVAYSNRFYSHSDIIAVTPPQRSLRHLRSHHWHHKDQVLNPKYTSCYIRTQNMRSHRTLSHNPSLINLGEIHTRASSSIDVLTIVISYFLFLTTMVRCI</sequence>
<evidence type="ECO:0000313" key="2">
    <source>
        <dbReference type="Proteomes" id="UP001367508"/>
    </source>
</evidence>
<proteinExistence type="predicted"/>
<keyword evidence="2" id="KW-1185">Reference proteome</keyword>